<dbReference type="Proteomes" id="UP000265520">
    <property type="component" value="Unassembled WGS sequence"/>
</dbReference>
<name>A0A392S9D8_9FABA</name>
<feature type="compositionally biased region" description="Basic and acidic residues" evidence="1">
    <location>
        <begin position="44"/>
        <end position="69"/>
    </location>
</feature>
<accession>A0A392S9D8</accession>
<organism evidence="2 3">
    <name type="scientific">Trifolium medium</name>
    <dbReference type="NCBI Taxonomy" id="97028"/>
    <lineage>
        <taxon>Eukaryota</taxon>
        <taxon>Viridiplantae</taxon>
        <taxon>Streptophyta</taxon>
        <taxon>Embryophyta</taxon>
        <taxon>Tracheophyta</taxon>
        <taxon>Spermatophyta</taxon>
        <taxon>Magnoliopsida</taxon>
        <taxon>eudicotyledons</taxon>
        <taxon>Gunneridae</taxon>
        <taxon>Pentapetalae</taxon>
        <taxon>rosids</taxon>
        <taxon>fabids</taxon>
        <taxon>Fabales</taxon>
        <taxon>Fabaceae</taxon>
        <taxon>Papilionoideae</taxon>
        <taxon>50 kb inversion clade</taxon>
        <taxon>NPAAA clade</taxon>
        <taxon>Hologalegina</taxon>
        <taxon>IRL clade</taxon>
        <taxon>Trifolieae</taxon>
        <taxon>Trifolium</taxon>
    </lineage>
</organism>
<evidence type="ECO:0000313" key="3">
    <source>
        <dbReference type="Proteomes" id="UP000265520"/>
    </source>
</evidence>
<protein>
    <submittedName>
        <fullName evidence="2">Retrotransposon-like protein</fullName>
    </submittedName>
</protein>
<reference evidence="2 3" key="1">
    <citation type="journal article" date="2018" name="Front. Plant Sci.">
        <title>Red Clover (Trifolium pratense) and Zigzag Clover (T. medium) - A Picture of Genomic Similarities and Differences.</title>
        <authorList>
            <person name="Dluhosova J."/>
            <person name="Istvanek J."/>
            <person name="Nedelnik J."/>
            <person name="Repkova J."/>
        </authorList>
    </citation>
    <scope>NUCLEOTIDE SEQUENCE [LARGE SCALE GENOMIC DNA]</scope>
    <source>
        <strain evidence="3">cv. 10/8</strain>
        <tissue evidence="2">Leaf</tissue>
    </source>
</reference>
<keyword evidence="3" id="KW-1185">Reference proteome</keyword>
<comment type="caution">
    <text evidence="2">The sequence shown here is derived from an EMBL/GenBank/DDBJ whole genome shotgun (WGS) entry which is preliminary data.</text>
</comment>
<feature type="region of interest" description="Disordered" evidence="1">
    <location>
        <begin position="32"/>
        <end position="78"/>
    </location>
</feature>
<feature type="non-terminal residue" evidence="2">
    <location>
        <position position="1"/>
    </location>
</feature>
<dbReference type="EMBL" id="LXQA010338668">
    <property type="protein sequence ID" value="MCI45027.1"/>
    <property type="molecule type" value="Genomic_DNA"/>
</dbReference>
<dbReference type="AlphaFoldDB" id="A0A392S9D8"/>
<evidence type="ECO:0000256" key="1">
    <source>
        <dbReference type="SAM" id="MobiDB-lite"/>
    </source>
</evidence>
<evidence type="ECO:0000313" key="2">
    <source>
        <dbReference type="EMBL" id="MCI45027.1"/>
    </source>
</evidence>
<feature type="non-terminal residue" evidence="2">
    <location>
        <position position="109"/>
    </location>
</feature>
<sequence>DVIFLEDQTIEDFDKAEKQKLDARNYIDVVSKPPGGTFVNGGDVHVDDENVTDDHTSDHGEPELKRSSTEHQVSQRYPPHDYVTVTDNGEPEHYQEAIANVDKEKWLKA</sequence>
<proteinExistence type="predicted"/>